<dbReference type="GO" id="GO:0000976">
    <property type="term" value="F:transcription cis-regulatory region binding"/>
    <property type="evidence" value="ECO:0007669"/>
    <property type="project" value="TreeGrafter"/>
</dbReference>
<evidence type="ECO:0000313" key="7">
    <source>
        <dbReference type="Proteomes" id="UP000321617"/>
    </source>
</evidence>
<evidence type="ECO:0000256" key="2">
    <source>
        <dbReference type="ARBA" id="ARBA00023125"/>
    </source>
</evidence>
<dbReference type="Proteomes" id="UP000321617">
    <property type="component" value="Unassembled WGS sequence"/>
</dbReference>
<keyword evidence="3" id="KW-0804">Transcription</keyword>
<sequence>MPVRTKAEQRAATVRALLAHATELFGRHGYAAVGLADIAAAAGVTKGAVYHHFGSKTGLFTAVVESVQQQVGDRVAAAADAEPDPWRRLLTGCREFLAAGDDPRVRRIMLVDGPSVLGWREWRRLDEAASARHLAEALEELMAAGVVTRRPVEPLTRLLSGAMNEAALWLAEPEGSGDPDEVVAALETLLGSLRR</sequence>
<dbReference type="RefSeq" id="WP_147131831.1">
    <property type="nucleotide sequence ID" value="NZ_BAABIJ010000001.1"/>
</dbReference>
<feature type="DNA-binding region" description="H-T-H motif" evidence="4">
    <location>
        <begin position="34"/>
        <end position="53"/>
    </location>
</feature>
<evidence type="ECO:0000259" key="5">
    <source>
        <dbReference type="PROSITE" id="PS50977"/>
    </source>
</evidence>
<dbReference type="SUPFAM" id="SSF46689">
    <property type="entry name" value="Homeodomain-like"/>
    <property type="match status" value="1"/>
</dbReference>
<comment type="caution">
    <text evidence="6">The sequence shown here is derived from an EMBL/GenBank/DDBJ whole genome shotgun (WGS) entry which is preliminary data.</text>
</comment>
<dbReference type="PRINTS" id="PR00455">
    <property type="entry name" value="HTHTETR"/>
</dbReference>
<keyword evidence="7" id="KW-1185">Reference proteome</keyword>
<dbReference type="InterPro" id="IPR009057">
    <property type="entry name" value="Homeodomain-like_sf"/>
</dbReference>
<dbReference type="PROSITE" id="PS50977">
    <property type="entry name" value="HTH_TETR_2"/>
    <property type="match status" value="1"/>
</dbReference>
<name>A0A562V9M8_9ACTN</name>
<dbReference type="InterPro" id="IPR001647">
    <property type="entry name" value="HTH_TetR"/>
</dbReference>
<organism evidence="6 7">
    <name type="scientific">Stackebrandtia albiflava</name>
    <dbReference type="NCBI Taxonomy" id="406432"/>
    <lineage>
        <taxon>Bacteria</taxon>
        <taxon>Bacillati</taxon>
        <taxon>Actinomycetota</taxon>
        <taxon>Actinomycetes</taxon>
        <taxon>Glycomycetales</taxon>
        <taxon>Glycomycetaceae</taxon>
        <taxon>Stackebrandtia</taxon>
    </lineage>
</organism>
<dbReference type="InterPro" id="IPR050109">
    <property type="entry name" value="HTH-type_TetR-like_transc_reg"/>
</dbReference>
<dbReference type="Pfam" id="PF00440">
    <property type="entry name" value="TetR_N"/>
    <property type="match status" value="1"/>
</dbReference>
<dbReference type="PANTHER" id="PTHR30055">
    <property type="entry name" value="HTH-TYPE TRANSCRIPTIONAL REGULATOR RUTR"/>
    <property type="match status" value="1"/>
</dbReference>
<proteinExistence type="predicted"/>
<dbReference type="Pfam" id="PF21351">
    <property type="entry name" value="TetR_C_41"/>
    <property type="match status" value="1"/>
</dbReference>
<feature type="domain" description="HTH tetR-type" evidence="5">
    <location>
        <begin position="11"/>
        <end position="71"/>
    </location>
</feature>
<evidence type="ECO:0000313" key="6">
    <source>
        <dbReference type="EMBL" id="TWJ14580.1"/>
    </source>
</evidence>
<dbReference type="InterPro" id="IPR049484">
    <property type="entry name" value="Rv0078-like_C"/>
</dbReference>
<evidence type="ECO:0000256" key="4">
    <source>
        <dbReference type="PROSITE-ProRule" id="PRU00335"/>
    </source>
</evidence>
<dbReference type="OrthoDB" id="9805134at2"/>
<gene>
    <name evidence="6" type="ORF">LX16_0265</name>
</gene>
<dbReference type="AlphaFoldDB" id="A0A562V9M8"/>
<dbReference type="PANTHER" id="PTHR30055:SF234">
    <property type="entry name" value="HTH-TYPE TRANSCRIPTIONAL REGULATOR BETI"/>
    <property type="match status" value="1"/>
</dbReference>
<keyword evidence="2 4" id="KW-0238">DNA-binding</keyword>
<accession>A0A562V9M8</accession>
<protein>
    <submittedName>
        <fullName evidence="6">TetR family transcriptional regulator</fullName>
    </submittedName>
</protein>
<reference evidence="6 7" key="1">
    <citation type="journal article" date="2013" name="Stand. Genomic Sci.">
        <title>Genomic Encyclopedia of Type Strains, Phase I: The one thousand microbial genomes (KMG-I) project.</title>
        <authorList>
            <person name="Kyrpides N.C."/>
            <person name="Woyke T."/>
            <person name="Eisen J.A."/>
            <person name="Garrity G."/>
            <person name="Lilburn T.G."/>
            <person name="Beck B.J."/>
            <person name="Whitman W.B."/>
            <person name="Hugenholtz P."/>
            <person name="Klenk H.P."/>
        </authorList>
    </citation>
    <scope>NUCLEOTIDE SEQUENCE [LARGE SCALE GENOMIC DNA]</scope>
    <source>
        <strain evidence="6 7">DSM 45044</strain>
    </source>
</reference>
<dbReference type="Gene3D" id="1.10.357.10">
    <property type="entry name" value="Tetracycline Repressor, domain 2"/>
    <property type="match status" value="1"/>
</dbReference>
<evidence type="ECO:0000256" key="1">
    <source>
        <dbReference type="ARBA" id="ARBA00023015"/>
    </source>
</evidence>
<evidence type="ECO:0000256" key="3">
    <source>
        <dbReference type="ARBA" id="ARBA00023163"/>
    </source>
</evidence>
<keyword evidence="1" id="KW-0805">Transcription regulation</keyword>
<dbReference type="GO" id="GO:0003700">
    <property type="term" value="F:DNA-binding transcription factor activity"/>
    <property type="evidence" value="ECO:0007669"/>
    <property type="project" value="TreeGrafter"/>
</dbReference>
<dbReference type="EMBL" id="VLLL01000005">
    <property type="protein sequence ID" value="TWJ14580.1"/>
    <property type="molecule type" value="Genomic_DNA"/>
</dbReference>